<dbReference type="EMBL" id="JBHTIL010000001">
    <property type="protein sequence ID" value="MFD0925473.1"/>
    <property type="molecule type" value="Genomic_DNA"/>
</dbReference>
<keyword evidence="3" id="KW-1185">Reference proteome</keyword>
<sequence length="438" mass="46032">MRHRIRHLLGIVGAATALATMATLTTAPGASASPATVPAPAGPWGSFYDPPAVLPGTAPGDVIRQQPFAVPLSVPTGDGTFPGSARRIMYRSLDEHDRPVAVTGTYFEPSSPWRGRGPRPLVSLASGTIGAGRQCAPSIALQSLVQYRPPIDASIAYEQIAVDYLLSRGMAVVFTDYLGLGTPGPHPYANRVDSAHAVIDAARAAVRLPRTSLTSASPVAFWGYSQGGHAVAAAAELQPAYAPEMRLVGTYSGAPPVQLADTLARAEGSTLIGAVGYFLNGAVRTNPEIEPVLERVLNASGRAMMRDTANQCVLQTLGYSFQRSSQWTKSGGSLGTAVMNDPVGRRVVEEQTVGRLTPTSPVLLSSNVNDDAVPTRNVRVLASTWCGRGVPVTLDLIPFPPLLPGTAVGHALPEITNVPGAARWVEDRFTGVPVPRCR</sequence>
<reference evidence="3" key="1">
    <citation type="journal article" date="2019" name="Int. J. Syst. Evol. Microbiol.">
        <title>The Global Catalogue of Microorganisms (GCM) 10K type strain sequencing project: providing services to taxonomists for standard genome sequencing and annotation.</title>
        <authorList>
            <consortium name="The Broad Institute Genomics Platform"/>
            <consortium name="The Broad Institute Genome Sequencing Center for Infectious Disease"/>
            <person name="Wu L."/>
            <person name="Ma J."/>
        </authorList>
    </citation>
    <scope>NUCLEOTIDE SEQUENCE [LARGE SCALE GENOMIC DNA]</scope>
    <source>
        <strain evidence="3">CCUG 50873</strain>
    </source>
</reference>
<dbReference type="Gene3D" id="3.40.50.1820">
    <property type="entry name" value="alpha/beta hydrolase"/>
    <property type="match status" value="1"/>
</dbReference>
<proteinExistence type="predicted"/>
<dbReference type="PANTHER" id="PTHR34853:SF1">
    <property type="entry name" value="LIPASE 5"/>
    <property type="match status" value="1"/>
</dbReference>
<name>A0ABW3G5W2_9NOCA</name>
<organism evidence="2 3">
    <name type="scientific">Williamsia deligens</name>
    <dbReference type="NCBI Taxonomy" id="321325"/>
    <lineage>
        <taxon>Bacteria</taxon>
        <taxon>Bacillati</taxon>
        <taxon>Actinomycetota</taxon>
        <taxon>Actinomycetes</taxon>
        <taxon>Mycobacteriales</taxon>
        <taxon>Nocardiaceae</taxon>
        <taxon>Williamsia</taxon>
    </lineage>
</organism>
<dbReference type="Gene3D" id="1.10.260.130">
    <property type="match status" value="1"/>
</dbReference>
<dbReference type="InterPro" id="IPR005152">
    <property type="entry name" value="Lipase_secreted"/>
</dbReference>
<dbReference type="PIRSF" id="PIRSF029171">
    <property type="entry name" value="Esterase_LipA"/>
    <property type="match status" value="1"/>
</dbReference>
<protein>
    <submittedName>
        <fullName evidence="2">Lipase family protein</fullName>
    </submittedName>
</protein>
<dbReference type="InterPro" id="IPR006311">
    <property type="entry name" value="TAT_signal"/>
</dbReference>
<feature type="signal peptide" evidence="1">
    <location>
        <begin position="1"/>
        <end position="32"/>
    </location>
</feature>
<dbReference type="InterPro" id="IPR029058">
    <property type="entry name" value="AB_hydrolase_fold"/>
</dbReference>
<gene>
    <name evidence="2" type="ORF">ACFQ04_06955</name>
</gene>
<evidence type="ECO:0000313" key="2">
    <source>
        <dbReference type="EMBL" id="MFD0925473.1"/>
    </source>
</evidence>
<evidence type="ECO:0000256" key="1">
    <source>
        <dbReference type="SAM" id="SignalP"/>
    </source>
</evidence>
<keyword evidence="1" id="KW-0732">Signal</keyword>
<dbReference type="SUPFAM" id="SSF53474">
    <property type="entry name" value="alpha/beta-Hydrolases"/>
    <property type="match status" value="1"/>
</dbReference>
<dbReference type="Proteomes" id="UP001597068">
    <property type="component" value="Unassembled WGS sequence"/>
</dbReference>
<evidence type="ECO:0000313" key="3">
    <source>
        <dbReference type="Proteomes" id="UP001597068"/>
    </source>
</evidence>
<dbReference type="PROSITE" id="PS51318">
    <property type="entry name" value="TAT"/>
    <property type="match status" value="1"/>
</dbReference>
<accession>A0ABW3G5W2</accession>
<dbReference type="Pfam" id="PF03583">
    <property type="entry name" value="LIP"/>
    <property type="match status" value="1"/>
</dbReference>
<dbReference type="PANTHER" id="PTHR34853">
    <property type="match status" value="1"/>
</dbReference>
<comment type="caution">
    <text evidence="2">The sequence shown here is derived from an EMBL/GenBank/DDBJ whole genome shotgun (WGS) entry which is preliminary data.</text>
</comment>
<feature type="chain" id="PRO_5045811300" evidence="1">
    <location>
        <begin position="33"/>
        <end position="438"/>
    </location>
</feature>
<dbReference type="RefSeq" id="WP_253646581.1">
    <property type="nucleotide sequence ID" value="NZ_BAAAMO010000002.1"/>
</dbReference>